<reference evidence="2" key="1">
    <citation type="submission" date="2022-08" db="EMBL/GenBank/DDBJ databases">
        <title>A Global Phylogenomic Analysis of the Shiitake Genus Lentinula.</title>
        <authorList>
            <consortium name="DOE Joint Genome Institute"/>
            <person name="Sierra-Patev S."/>
            <person name="Min B."/>
            <person name="Naranjo-Ortiz M."/>
            <person name="Looney B."/>
            <person name="Konkel Z."/>
            <person name="Slot J.C."/>
            <person name="Sakamoto Y."/>
            <person name="Steenwyk J.L."/>
            <person name="Rokas A."/>
            <person name="Carro J."/>
            <person name="Camarero S."/>
            <person name="Ferreira P."/>
            <person name="Molpeceres G."/>
            <person name="Ruiz-Duenas F.J."/>
            <person name="Serrano A."/>
            <person name="Henrissat B."/>
            <person name="Drula E."/>
            <person name="Hughes K.W."/>
            <person name="Mata J.L."/>
            <person name="Ishikawa N.K."/>
            <person name="Vargas-Isla R."/>
            <person name="Ushijima S."/>
            <person name="Smith C.A."/>
            <person name="Ahrendt S."/>
            <person name="Andreopoulos W."/>
            <person name="He G."/>
            <person name="Labutti K."/>
            <person name="Lipzen A."/>
            <person name="Ng V."/>
            <person name="Riley R."/>
            <person name="Sandor L."/>
            <person name="Barry K."/>
            <person name="Martinez A.T."/>
            <person name="Xiao Y."/>
            <person name="Gibbons J.G."/>
            <person name="Terashima K."/>
            <person name="Grigoriev I.V."/>
            <person name="Hibbett D.S."/>
        </authorList>
    </citation>
    <scope>NUCLEOTIDE SEQUENCE</scope>
    <source>
        <strain evidence="2">JLM2183</strain>
    </source>
</reference>
<feature type="region of interest" description="Disordered" evidence="1">
    <location>
        <begin position="252"/>
        <end position="273"/>
    </location>
</feature>
<dbReference type="AlphaFoldDB" id="A0A9W8ZT48"/>
<evidence type="ECO:0000256" key="1">
    <source>
        <dbReference type="SAM" id="MobiDB-lite"/>
    </source>
</evidence>
<dbReference type="Proteomes" id="UP001150266">
    <property type="component" value="Unassembled WGS sequence"/>
</dbReference>
<evidence type="ECO:0000313" key="2">
    <source>
        <dbReference type="EMBL" id="KAJ4466277.1"/>
    </source>
</evidence>
<accession>A0A9W8ZT48</accession>
<sequence>MLLPRNPPPVKEEDPEHLFQEFVHDPQHRQLIAQWIPLAYWEGPKSSFARAFYILWQKYPNRLKFYGDPFFQPGLDTAMALREMALVLDIGSDLSKLDESEESKMKLKKVFSNEMSSETSKPLESFPGIQSLDDQRPPIHRPITLTLSAPTSGPFRTVPSTNLGGNTEPVSFKTIKSPFAYLEWHKEIANEILNGETKPALHSLSVPFSGGGTGGIEDRCQDSASGEELAANTTDVTHSVPKLDASTLVPCPESKEQTASPLTPLEEPVDGGTVDNEVMNLSASEMADEARTVKTIRNILVEVRAADSEKRVENPLVHLLGSPKSARTKKRARFRRN</sequence>
<keyword evidence="3" id="KW-1185">Reference proteome</keyword>
<gene>
    <name evidence="2" type="ORF">J3R30DRAFT_3719572</name>
</gene>
<comment type="caution">
    <text evidence="2">The sequence shown here is derived from an EMBL/GenBank/DDBJ whole genome shotgun (WGS) entry which is preliminary data.</text>
</comment>
<evidence type="ECO:0000313" key="3">
    <source>
        <dbReference type="Proteomes" id="UP001150266"/>
    </source>
</evidence>
<name>A0A9W8ZT48_9AGAR</name>
<protein>
    <submittedName>
        <fullName evidence="2">Uncharacterized protein</fullName>
    </submittedName>
</protein>
<proteinExistence type="predicted"/>
<feature type="region of interest" description="Disordered" evidence="1">
    <location>
        <begin position="213"/>
        <end position="235"/>
    </location>
</feature>
<dbReference type="EMBL" id="JAOTPV010000055">
    <property type="protein sequence ID" value="KAJ4466277.1"/>
    <property type="molecule type" value="Genomic_DNA"/>
</dbReference>
<organism evidence="2 3">
    <name type="scientific">Lentinula aciculospora</name>
    <dbReference type="NCBI Taxonomy" id="153920"/>
    <lineage>
        <taxon>Eukaryota</taxon>
        <taxon>Fungi</taxon>
        <taxon>Dikarya</taxon>
        <taxon>Basidiomycota</taxon>
        <taxon>Agaricomycotina</taxon>
        <taxon>Agaricomycetes</taxon>
        <taxon>Agaricomycetidae</taxon>
        <taxon>Agaricales</taxon>
        <taxon>Marasmiineae</taxon>
        <taxon>Omphalotaceae</taxon>
        <taxon>Lentinula</taxon>
    </lineage>
</organism>
<dbReference type="OrthoDB" id="2940436at2759"/>